<dbReference type="OrthoDB" id="9775346at2"/>
<proteinExistence type="predicted"/>
<dbReference type="EMBL" id="AVPL01000039">
    <property type="protein sequence ID" value="KGN40523.1"/>
    <property type="molecule type" value="Genomic_DNA"/>
</dbReference>
<dbReference type="InterPro" id="IPR016024">
    <property type="entry name" value="ARM-type_fold"/>
</dbReference>
<dbReference type="RefSeq" id="WP_035938639.1">
    <property type="nucleotide sequence ID" value="NZ_AVPL01000039.1"/>
</dbReference>
<dbReference type="Pfam" id="PF08713">
    <property type="entry name" value="DNA_alkylation"/>
    <property type="match status" value="1"/>
</dbReference>
<dbReference type="InterPro" id="IPR014825">
    <property type="entry name" value="DNA_alkylation"/>
</dbReference>
<dbReference type="SUPFAM" id="SSF48371">
    <property type="entry name" value="ARM repeat"/>
    <property type="match status" value="1"/>
</dbReference>
<name>A0A0A0JTS5_9MICO</name>
<reference evidence="1 2" key="1">
    <citation type="submission" date="2013-08" db="EMBL/GenBank/DDBJ databases">
        <title>The genome sequence of Knoellia aerolata.</title>
        <authorList>
            <person name="Zhu W."/>
            <person name="Wang G."/>
        </authorList>
    </citation>
    <scope>NUCLEOTIDE SEQUENCE [LARGE SCALE GENOMIC DNA]</scope>
    <source>
        <strain evidence="1 2">DSM 18566</strain>
    </source>
</reference>
<comment type="caution">
    <text evidence="1">The sequence shown here is derived from an EMBL/GenBank/DDBJ whole genome shotgun (WGS) entry which is preliminary data.</text>
</comment>
<dbReference type="eggNOG" id="COG4912">
    <property type="taxonomic scope" value="Bacteria"/>
</dbReference>
<evidence type="ECO:0000313" key="1">
    <source>
        <dbReference type="EMBL" id="KGN40523.1"/>
    </source>
</evidence>
<evidence type="ECO:0000313" key="2">
    <source>
        <dbReference type="Proteomes" id="UP000030013"/>
    </source>
</evidence>
<dbReference type="PANTHER" id="PTHR34070">
    <property type="entry name" value="ARMADILLO-TYPE FOLD"/>
    <property type="match status" value="1"/>
</dbReference>
<accession>A0A0A0JTS5</accession>
<dbReference type="CDD" id="cd07064">
    <property type="entry name" value="AlkD_like_1"/>
    <property type="match status" value="1"/>
</dbReference>
<dbReference type="Gene3D" id="1.25.10.90">
    <property type="match status" value="1"/>
</dbReference>
<dbReference type="PANTHER" id="PTHR34070:SF1">
    <property type="entry name" value="DNA ALKYLATION REPAIR PROTEIN"/>
    <property type="match status" value="1"/>
</dbReference>
<protein>
    <submittedName>
        <fullName evidence="1">DNA alkylation repair protein</fullName>
    </submittedName>
</protein>
<keyword evidence="2" id="KW-1185">Reference proteome</keyword>
<organism evidence="1 2">
    <name type="scientific">Knoellia aerolata DSM 18566</name>
    <dbReference type="NCBI Taxonomy" id="1385519"/>
    <lineage>
        <taxon>Bacteria</taxon>
        <taxon>Bacillati</taxon>
        <taxon>Actinomycetota</taxon>
        <taxon>Actinomycetes</taxon>
        <taxon>Micrococcales</taxon>
        <taxon>Intrasporangiaceae</taxon>
        <taxon>Knoellia</taxon>
    </lineage>
</organism>
<dbReference type="Proteomes" id="UP000030013">
    <property type="component" value="Unassembled WGS sequence"/>
</dbReference>
<gene>
    <name evidence="1" type="ORF">N801_13380</name>
</gene>
<dbReference type="AlphaFoldDB" id="A0A0A0JTS5"/>
<sequence>MVDNSADLVESLRAALRSGADPVRAVGQQRYMKSEMPFLGLTSPARRALVRPILDDPALRLESREEWEGAVRRLWDEAEFREERYAALDLLRHRAYRTWHDPDVMPLVEHLVVTGAWWDLVDELSTVVGEALLVDPEGEGLRMREWAVSDDVWLRRSAIISQLRHEERTDEDLLEDVIETNLDDREFFVRKAIGWALRQYARTDPGWVREFVDRHTHRISGLSRREALRHL</sequence>